<feature type="transmembrane region" description="Helical" evidence="2">
    <location>
        <begin position="21"/>
        <end position="46"/>
    </location>
</feature>
<evidence type="ECO:0000313" key="3">
    <source>
        <dbReference type="EMBL" id="SDV46242.1"/>
    </source>
</evidence>
<keyword evidence="2" id="KW-0812">Transmembrane</keyword>
<evidence type="ECO:0000313" key="4">
    <source>
        <dbReference type="Proteomes" id="UP000243719"/>
    </source>
</evidence>
<evidence type="ECO:0000256" key="2">
    <source>
        <dbReference type="SAM" id="Phobius"/>
    </source>
</evidence>
<dbReference type="OrthoDB" id="9776609at2"/>
<protein>
    <submittedName>
        <fullName evidence="3">Uncharacterized iron-regulated membrane protein</fullName>
    </submittedName>
</protein>
<organism evidence="3 4">
    <name type="scientific">Chitinasiproducens palmae</name>
    <dbReference type="NCBI Taxonomy" id="1770053"/>
    <lineage>
        <taxon>Bacteria</taxon>
        <taxon>Pseudomonadati</taxon>
        <taxon>Pseudomonadota</taxon>
        <taxon>Betaproteobacteria</taxon>
        <taxon>Burkholderiales</taxon>
        <taxon>Burkholderiaceae</taxon>
        <taxon>Chitinasiproducens</taxon>
    </lineage>
</organism>
<accession>A0A1H2PIV2</accession>
<dbReference type="InterPro" id="IPR005625">
    <property type="entry name" value="PepSY-ass_TM"/>
</dbReference>
<keyword evidence="4" id="KW-1185">Reference proteome</keyword>
<evidence type="ECO:0000256" key="1">
    <source>
        <dbReference type="SAM" id="MobiDB-lite"/>
    </source>
</evidence>
<dbReference type="PROSITE" id="PS51257">
    <property type="entry name" value="PROKAR_LIPOPROTEIN"/>
    <property type="match status" value="1"/>
</dbReference>
<feature type="transmembrane region" description="Helical" evidence="2">
    <location>
        <begin position="360"/>
        <end position="381"/>
    </location>
</feature>
<reference evidence="4" key="1">
    <citation type="submission" date="2016-09" db="EMBL/GenBank/DDBJ databases">
        <authorList>
            <person name="Varghese N."/>
            <person name="Submissions S."/>
        </authorList>
    </citation>
    <scope>NUCLEOTIDE SEQUENCE [LARGE SCALE GENOMIC DNA]</scope>
    <source>
        <strain evidence="4">JS23</strain>
    </source>
</reference>
<dbReference type="EMBL" id="FNLO01000001">
    <property type="protein sequence ID" value="SDV46242.1"/>
    <property type="molecule type" value="Genomic_DNA"/>
</dbReference>
<feature type="region of interest" description="Disordered" evidence="1">
    <location>
        <begin position="388"/>
        <end position="412"/>
    </location>
</feature>
<dbReference type="RefSeq" id="WP_091903657.1">
    <property type="nucleotide sequence ID" value="NZ_FNLO01000001.1"/>
</dbReference>
<dbReference type="STRING" id="1770053.SAMN05216551_101194"/>
<dbReference type="AlphaFoldDB" id="A0A1H2PIV2"/>
<feature type="transmembrane region" description="Helical" evidence="2">
    <location>
        <begin position="211"/>
        <end position="235"/>
    </location>
</feature>
<sequence length="412" mass="45220">MVKPAAKRPPAKSRTRRIWQSVHTWSSLACAVLLLLLCLTGLPLIFHDEIDAWLDTTTSRAPEATPAVIDGADGIATANLDRLVDAVARQYHDERVQYVIWSDDDDAKLKVNLAPPAGVARGNRLVTIDMHAGRILGSAWSEKDWRQGSLMTVVLTLHTDMLLGLTGSVIYCAIGALFLLSLLSGAVLYGRFMTKLAFGTVRAARGARIHWLDLHNLLGIVTLAWAVLMAATGMLNTLDAPLFGHWQKTELAMLLSAYRDAPPVVRPASLSGAIEAARRATPDRTPSFVAFPGSFFSSRHHYTVYMHGTTPLTSRLLVPVLVDARNLTVSKVARLPWYLIALEASRPLHFGDYAGWPMKVLWALLDCVTIVVLASGLYLWLAKRRPAASEATAGRSLSRPTADIRRPPEERQ</sequence>
<feature type="compositionally biased region" description="Basic and acidic residues" evidence="1">
    <location>
        <begin position="402"/>
        <end position="412"/>
    </location>
</feature>
<proteinExistence type="predicted"/>
<keyword evidence="2" id="KW-0472">Membrane</keyword>
<dbReference type="PANTHER" id="PTHR34219:SF3">
    <property type="entry name" value="BLL7967 PROTEIN"/>
    <property type="match status" value="1"/>
</dbReference>
<name>A0A1H2PIV2_9BURK</name>
<feature type="transmembrane region" description="Helical" evidence="2">
    <location>
        <begin position="168"/>
        <end position="190"/>
    </location>
</feature>
<gene>
    <name evidence="3" type="ORF">SAMN05216551_101194</name>
</gene>
<dbReference type="Proteomes" id="UP000243719">
    <property type="component" value="Unassembled WGS sequence"/>
</dbReference>
<dbReference type="PANTHER" id="PTHR34219">
    <property type="entry name" value="IRON-REGULATED INNER MEMBRANE PROTEIN-RELATED"/>
    <property type="match status" value="1"/>
</dbReference>
<dbReference type="Pfam" id="PF03929">
    <property type="entry name" value="PepSY_TM"/>
    <property type="match status" value="1"/>
</dbReference>
<keyword evidence="2" id="KW-1133">Transmembrane helix</keyword>